<protein>
    <submittedName>
        <fullName evidence="2">Uncharacterized protein</fullName>
    </submittedName>
</protein>
<feature type="compositionally biased region" description="Pro residues" evidence="1">
    <location>
        <begin position="123"/>
        <end position="141"/>
    </location>
</feature>
<dbReference type="Gramene" id="OB08G22060.1">
    <property type="protein sequence ID" value="OB08G22060.1"/>
    <property type="gene ID" value="OB08G22060"/>
</dbReference>
<accession>J3MSX6</accession>
<evidence type="ECO:0000256" key="1">
    <source>
        <dbReference type="SAM" id="MobiDB-lite"/>
    </source>
</evidence>
<dbReference type="EnsemblPlants" id="OB08G22060.1">
    <property type="protein sequence ID" value="OB08G22060.1"/>
    <property type="gene ID" value="OB08G22060"/>
</dbReference>
<evidence type="ECO:0000313" key="2">
    <source>
        <dbReference type="EnsemblPlants" id="OB08G22060.1"/>
    </source>
</evidence>
<organism evidence="2">
    <name type="scientific">Oryza brachyantha</name>
    <name type="common">malo sina</name>
    <dbReference type="NCBI Taxonomy" id="4533"/>
    <lineage>
        <taxon>Eukaryota</taxon>
        <taxon>Viridiplantae</taxon>
        <taxon>Streptophyta</taxon>
        <taxon>Embryophyta</taxon>
        <taxon>Tracheophyta</taxon>
        <taxon>Spermatophyta</taxon>
        <taxon>Magnoliopsida</taxon>
        <taxon>Liliopsida</taxon>
        <taxon>Poales</taxon>
        <taxon>Poaceae</taxon>
        <taxon>BOP clade</taxon>
        <taxon>Oryzoideae</taxon>
        <taxon>Oryzeae</taxon>
        <taxon>Oryzinae</taxon>
        <taxon>Oryza</taxon>
    </lineage>
</organism>
<feature type="region of interest" description="Disordered" evidence="1">
    <location>
        <begin position="114"/>
        <end position="149"/>
    </location>
</feature>
<proteinExistence type="predicted"/>
<feature type="region of interest" description="Disordered" evidence="1">
    <location>
        <begin position="1"/>
        <end position="74"/>
    </location>
</feature>
<keyword evidence="3" id="KW-1185">Reference proteome</keyword>
<dbReference type="HOGENOM" id="CLU_1328172_0_0_1"/>
<dbReference type="Proteomes" id="UP000006038">
    <property type="component" value="Chromosome 8"/>
</dbReference>
<reference evidence="2" key="1">
    <citation type="journal article" date="2013" name="Nat. Commun.">
        <title>Whole-genome sequencing of Oryza brachyantha reveals mechanisms underlying Oryza genome evolution.</title>
        <authorList>
            <person name="Chen J."/>
            <person name="Huang Q."/>
            <person name="Gao D."/>
            <person name="Wang J."/>
            <person name="Lang Y."/>
            <person name="Liu T."/>
            <person name="Li B."/>
            <person name="Bai Z."/>
            <person name="Luis Goicoechea J."/>
            <person name="Liang C."/>
            <person name="Chen C."/>
            <person name="Zhang W."/>
            <person name="Sun S."/>
            <person name="Liao Y."/>
            <person name="Zhang X."/>
            <person name="Yang L."/>
            <person name="Song C."/>
            <person name="Wang M."/>
            <person name="Shi J."/>
            <person name="Liu G."/>
            <person name="Liu J."/>
            <person name="Zhou H."/>
            <person name="Zhou W."/>
            <person name="Yu Q."/>
            <person name="An N."/>
            <person name="Chen Y."/>
            <person name="Cai Q."/>
            <person name="Wang B."/>
            <person name="Liu B."/>
            <person name="Min J."/>
            <person name="Huang Y."/>
            <person name="Wu H."/>
            <person name="Li Z."/>
            <person name="Zhang Y."/>
            <person name="Yin Y."/>
            <person name="Song W."/>
            <person name="Jiang J."/>
            <person name="Jackson S.A."/>
            <person name="Wing R.A."/>
            <person name="Wang J."/>
            <person name="Chen M."/>
        </authorList>
    </citation>
    <scope>NUCLEOTIDE SEQUENCE [LARGE SCALE GENOMIC DNA]</scope>
    <source>
        <strain evidence="2">cv. IRGC 101232</strain>
    </source>
</reference>
<dbReference type="AlphaFoldDB" id="J3MSX6"/>
<reference evidence="2" key="2">
    <citation type="submission" date="2013-04" db="UniProtKB">
        <authorList>
            <consortium name="EnsemblPlants"/>
        </authorList>
    </citation>
    <scope>IDENTIFICATION</scope>
</reference>
<name>J3MSX6_ORYBR</name>
<feature type="compositionally biased region" description="Basic and acidic residues" evidence="1">
    <location>
        <begin position="38"/>
        <end position="59"/>
    </location>
</feature>
<sequence>MTRRAVAVRPSRPGGRLPHQHSALLEGGRRWNNHMNARRGDQGEGHGKKRPETAEHDSGEPFPPGDYRRRRRGAQAVAMVELQEVGEIFESPNLRGPNRWPEFLCGLNSFKGIRRSSPRRSISPPPVAPSPQPPAAAPPSPASSFVASCLPGMGDPNDLKAAVEALTTTMKKMQTSTAANAKAIVALSSDRFSSSGAKTNSDEPRTD</sequence>
<evidence type="ECO:0000313" key="3">
    <source>
        <dbReference type="Proteomes" id="UP000006038"/>
    </source>
</evidence>